<reference evidence="2 3" key="1">
    <citation type="submission" date="2020-04" db="EMBL/GenBank/DDBJ databases">
        <title>Plant Genome Project.</title>
        <authorList>
            <person name="Zhang R.-G."/>
        </authorList>
    </citation>
    <scope>NUCLEOTIDE SEQUENCE [LARGE SCALE GENOMIC DNA]</scope>
    <source>
        <strain evidence="2">YNK0</strain>
        <tissue evidence="2">Leaf</tissue>
    </source>
</reference>
<name>A0A835DAV1_TETSI</name>
<dbReference type="PANTHER" id="PTHR46951:SF2">
    <property type="entry name" value="BED-TYPE DOMAIN-CONTAINING PROTEIN"/>
    <property type="match status" value="1"/>
</dbReference>
<dbReference type="PANTHER" id="PTHR46951">
    <property type="entry name" value="BED-TYPE DOMAIN-CONTAINING PROTEIN"/>
    <property type="match status" value="1"/>
</dbReference>
<feature type="compositionally biased region" description="Basic residues" evidence="1">
    <location>
        <begin position="315"/>
        <end position="324"/>
    </location>
</feature>
<feature type="compositionally biased region" description="Acidic residues" evidence="1">
    <location>
        <begin position="204"/>
        <end position="222"/>
    </location>
</feature>
<evidence type="ECO:0000256" key="1">
    <source>
        <dbReference type="SAM" id="MobiDB-lite"/>
    </source>
</evidence>
<gene>
    <name evidence="2" type="ORF">HHK36_017978</name>
</gene>
<dbReference type="Proteomes" id="UP000655225">
    <property type="component" value="Unassembled WGS sequence"/>
</dbReference>
<feature type="region of interest" description="Disordered" evidence="1">
    <location>
        <begin position="269"/>
        <end position="324"/>
    </location>
</feature>
<dbReference type="OrthoDB" id="1741262at2759"/>
<evidence type="ECO:0000313" key="3">
    <source>
        <dbReference type="Proteomes" id="UP000655225"/>
    </source>
</evidence>
<protein>
    <recommendedName>
        <fullName evidence="4">Nuclease HARBI1</fullName>
    </recommendedName>
</protein>
<proteinExistence type="predicted"/>
<accession>A0A835DAV1</accession>
<evidence type="ECO:0008006" key="4">
    <source>
        <dbReference type="Google" id="ProtNLM"/>
    </source>
</evidence>
<dbReference type="EMBL" id="JABCRI010000012">
    <property type="protein sequence ID" value="KAF8396361.1"/>
    <property type="molecule type" value="Genomic_DNA"/>
</dbReference>
<organism evidence="2 3">
    <name type="scientific">Tetracentron sinense</name>
    <name type="common">Spur-leaf</name>
    <dbReference type="NCBI Taxonomy" id="13715"/>
    <lineage>
        <taxon>Eukaryota</taxon>
        <taxon>Viridiplantae</taxon>
        <taxon>Streptophyta</taxon>
        <taxon>Embryophyta</taxon>
        <taxon>Tracheophyta</taxon>
        <taxon>Spermatophyta</taxon>
        <taxon>Magnoliopsida</taxon>
        <taxon>Trochodendrales</taxon>
        <taxon>Trochodendraceae</taxon>
        <taxon>Tetracentron</taxon>
    </lineage>
</organism>
<sequence>MGEEPMYPFDTQVNVVLACCIVHNHIRGVMLNDPILDLVDGELQTTQHMAHSDIVEPILSRAAEGSSHQGGKRTKCSKNIEAVNETMGVVTHTMGRLAEAIKRIHNVVNDEALVQKVEELEGVDEATCVMALEFLNDNPMKEKTFMQLSSNERRSTVPDEVSVLLLCLVLEGCEAVPKEVRELIKKHLATGKIRGKKQKKVDAEALDAESSDDKDTESDESDREMAAARLESLRTLHEAEEACQSTPNDHQQLMVGTREFFDAFSSIQCKDEQGKEERSREERNNDDVERSPKADSTRGSCGRRRGKEGDEGTSSKRKRHKKHITPTATPVAQLPMHLSFASQESMDQADMAVAKFMYDAGIPFNAANSFYFQLMADAIAAVGPGYKMPSYHSLRGKQSAISKAMTRGMYDPICLEGMEANAGDWIEDPGAFEGEDNGWMNVTVASDDGFTGNAKLRNVDYYSYCVNDRGSVDTKGNDGSDDL</sequence>
<comment type="caution">
    <text evidence="2">The sequence shown here is derived from an EMBL/GenBank/DDBJ whole genome shotgun (WGS) entry which is preliminary data.</text>
</comment>
<feature type="region of interest" description="Disordered" evidence="1">
    <location>
        <begin position="196"/>
        <end position="225"/>
    </location>
</feature>
<feature type="compositionally biased region" description="Basic and acidic residues" evidence="1">
    <location>
        <begin position="269"/>
        <end position="296"/>
    </location>
</feature>
<evidence type="ECO:0000313" key="2">
    <source>
        <dbReference type="EMBL" id="KAF8396361.1"/>
    </source>
</evidence>
<dbReference type="AlphaFoldDB" id="A0A835DAV1"/>
<keyword evidence="3" id="KW-1185">Reference proteome</keyword>